<evidence type="ECO:0000313" key="2">
    <source>
        <dbReference type="Proteomes" id="UP000756132"/>
    </source>
</evidence>
<accession>A0A9Q8LG73</accession>
<name>A0A9Q8LG73_PASFU</name>
<protein>
    <submittedName>
        <fullName evidence="1">Uncharacterized protein</fullName>
    </submittedName>
</protein>
<dbReference type="KEGG" id="ffu:CLAFUR5_04125"/>
<organism evidence="1 2">
    <name type="scientific">Passalora fulva</name>
    <name type="common">Tomato leaf mold</name>
    <name type="synonym">Cladosporium fulvum</name>
    <dbReference type="NCBI Taxonomy" id="5499"/>
    <lineage>
        <taxon>Eukaryota</taxon>
        <taxon>Fungi</taxon>
        <taxon>Dikarya</taxon>
        <taxon>Ascomycota</taxon>
        <taxon>Pezizomycotina</taxon>
        <taxon>Dothideomycetes</taxon>
        <taxon>Dothideomycetidae</taxon>
        <taxon>Mycosphaerellales</taxon>
        <taxon>Mycosphaerellaceae</taxon>
        <taxon>Fulvia</taxon>
    </lineage>
</organism>
<sequence length="104" mass="12066">MLALMQLEPSKLVGDYVPREHDGMPPMREDEERYSPNLVNLVKNCLEIEVDDRLSARKLYEAVMVQVAAYVGRRDGTPLKLRDAAADENFWHRPDRYVLWVPPV</sequence>
<dbReference type="GeneID" id="71984003"/>
<evidence type="ECO:0000313" key="1">
    <source>
        <dbReference type="EMBL" id="UJO16910.1"/>
    </source>
</evidence>
<dbReference type="Proteomes" id="UP000756132">
    <property type="component" value="Chromosome 4"/>
</dbReference>
<dbReference type="EMBL" id="CP090166">
    <property type="protein sequence ID" value="UJO16910.1"/>
    <property type="molecule type" value="Genomic_DNA"/>
</dbReference>
<reference evidence="1" key="1">
    <citation type="submission" date="2021-12" db="EMBL/GenBank/DDBJ databases">
        <authorList>
            <person name="Zaccaron A."/>
            <person name="Stergiopoulos I."/>
        </authorList>
    </citation>
    <scope>NUCLEOTIDE SEQUENCE</scope>
    <source>
        <strain evidence="1">Race5_Kim</strain>
    </source>
</reference>
<dbReference type="RefSeq" id="XP_047761276.1">
    <property type="nucleotide sequence ID" value="XM_047903273.1"/>
</dbReference>
<reference evidence="1" key="2">
    <citation type="journal article" date="2022" name="Microb. Genom.">
        <title>A chromosome-scale genome assembly of the tomato pathogen Cladosporium fulvum reveals a compartmentalized genome architecture and the presence of a dispensable chromosome.</title>
        <authorList>
            <person name="Zaccaron A.Z."/>
            <person name="Chen L.H."/>
            <person name="Samaras A."/>
            <person name="Stergiopoulos I."/>
        </authorList>
    </citation>
    <scope>NUCLEOTIDE SEQUENCE</scope>
    <source>
        <strain evidence="1">Race5_Kim</strain>
    </source>
</reference>
<gene>
    <name evidence="1" type="ORF">CLAFUR5_04125</name>
</gene>
<proteinExistence type="predicted"/>
<keyword evidence="2" id="KW-1185">Reference proteome</keyword>
<dbReference type="AlphaFoldDB" id="A0A9Q8LG73"/>